<protein>
    <recommendedName>
        <fullName evidence="4">Transposase</fullName>
    </recommendedName>
</protein>
<feature type="region of interest" description="Disordered" evidence="1">
    <location>
        <begin position="21"/>
        <end position="52"/>
    </location>
</feature>
<evidence type="ECO:0000256" key="1">
    <source>
        <dbReference type="SAM" id="MobiDB-lite"/>
    </source>
</evidence>
<name>A0ABV9SQW1_9ACTN</name>
<proteinExistence type="predicted"/>
<evidence type="ECO:0008006" key="4">
    <source>
        <dbReference type="Google" id="ProtNLM"/>
    </source>
</evidence>
<evidence type="ECO:0000313" key="3">
    <source>
        <dbReference type="Proteomes" id="UP001595858"/>
    </source>
</evidence>
<sequence>MAYSSRGIRACLRRGRIPATIAEPADRRAHRKAREPAGGRPPAFDARAERDRHAVECGAGPLKQVPAVATRYDELALRYEAAVQSAVIDTWLRGLPTAPP</sequence>
<comment type="caution">
    <text evidence="2">The sequence shown here is derived from an EMBL/GenBank/DDBJ whole genome shotgun (WGS) entry which is preliminary data.</text>
</comment>
<dbReference type="Proteomes" id="UP001595858">
    <property type="component" value="Unassembled WGS sequence"/>
</dbReference>
<accession>A0ABV9SQW1</accession>
<dbReference type="RefSeq" id="WP_344143192.1">
    <property type="nucleotide sequence ID" value="NZ_BAAAQI010000006.1"/>
</dbReference>
<organism evidence="2 3">
    <name type="scientific">Streptomonospora arabica</name>
    <dbReference type="NCBI Taxonomy" id="412417"/>
    <lineage>
        <taxon>Bacteria</taxon>
        <taxon>Bacillati</taxon>
        <taxon>Actinomycetota</taxon>
        <taxon>Actinomycetes</taxon>
        <taxon>Streptosporangiales</taxon>
        <taxon>Nocardiopsidaceae</taxon>
        <taxon>Streptomonospora</taxon>
    </lineage>
</organism>
<keyword evidence="3" id="KW-1185">Reference proteome</keyword>
<gene>
    <name evidence="2" type="ORF">ACFPCZ_18970</name>
</gene>
<dbReference type="EMBL" id="JBHSIY010000019">
    <property type="protein sequence ID" value="MFC4868722.1"/>
    <property type="molecule type" value="Genomic_DNA"/>
</dbReference>
<evidence type="ECO:0000313" key="2">
    <source>
        <dbReference type="EMBL" id="MFC4868722.1"/>
    </source>
</evidence>
<reference evidence="3" key="1">
    <citation type="journal article" date="2019" name="Int. J. Syst. Evol. Microbiol.">
        <title>The Global Catalogue of Microorganisms (GCM) 10K type strain sequencing project: providing services to taxonomists for standard genome sequencing and annotation.</title>
        <authorList>
            <consortium name="The Broad Institute Genomics Platform"/>
            <consortium name="The Broad Institute Genome Sequencing Center for Infectious Disease"/>
            <person name="Wu L."/>
            <person name="Ma J."/>
        </authorList>
    </citation>
    <scope>NUCLEOTIDE SEQUENCE [LARGE SCALE GENOMIC DNA]</scope>
    <source>
        <strain evidence="3">CGMCC 4.7304</strain>
    </source>
</reference>